<evidence type="ECO:0000256" key="1">
    <source>
        <dbReference type="SAM" id="Phobius"/>
    </source>
</evidence>
<dbReference type="Proteomes" id="UP000626148">
    <property type="component" value="Unassembled WGS sequence"/>
</dbReference>
<gene>
    <name evidence="2" type="ORF">GCM10007392_40110</name>
</gene>
<feature type="transmembrane region" description="Helical" evidence="1">
    <location>
        <begin position="49"/>
        <end position="68"/>
    </location>
</feature>
<dbReference type="InterPro" id="IPR018729">
    <property type="entry name" value="DUF2269_transmembrane"/>
</dbReference>
<feature type="transmembrane region" description="Helical" evidence="1">
    <location>
        <begin position="80"/>
        <end position="100"/>
    </location>
</feature>
<accession>A0A918KM68</accession>
<keyword evidence="3" id="KW-1185">Reference proteome</keyword>
<feature type="transmembrane region" description="Helical" evidence="1">
    <location>
        <begin position="12"/>
        <end position="29"/>
    </location>
</feature>
<evidence type="ECO:0000313" key="2">
    <source>
        <dbReference type="EMBL" id="GGX68516.1"/>
    </source>
</evidence>
<proteinExistence type="predicted"/>
<keyword evidence="1" id="KW-0472">Membrane</keyword>
<dbReference type="Pfam" id="PF10027">
    <property type="entry name" value="DUF2269"/>
    <property type="match status" value="1"/>
</dbReference>
<reference evidence="2" key="2">
    <citation type="submission" date="2020-09" db="EMBL/GenBank/DDBJ databases">
        <authorList>
            <person name="Sun Q."/>
            <person name="Kim S."/>
        </authorList>
    </citation>
    <scope>NUCLEOTIDE SEQUENCE</scope>
    <source>
        <strain evidence="2">KCTC 22169</strain>
    </source>
</reference>
<reference evidence="2" key="1">
    <citation type="journal article" date="2014" name="Int. J. Syst. Evol. Microbiol.">
        <title>Complete genome sequence of Corynebacterium casei LMG S-19264T (=DSM 44701T), isolated from a smear-ripened cheese.</title>
        <authorList>
            <consortium name="US DOE Joint Genome Institute (JGI-PGF)"/>
            <person name="Walter F."/>
            <person name="Albersmeier A."/>
            <person name="Kalinowski J."/>
            <person name="Ruckert C."/>
        </authorList>
    </citation>
    <scope>NUCLEOTIDE SEQUENCE</scope>
    <source>
        <strain evidence="2">KCTC 22169</strain>
    </source>
</reference>
<keyword evidence="1" id="KW-0812">Transmembrane</keyword>
<dbReference type="RefSeq" id="WP_189612075.1">
    <property type="nucleotide sequence ID" value="NZ_BMXR01000012.1"/>
</dbReference>
<dbReference type="EMBL" id="BMXR01000012">
    <property type="protein sequence ID" value="GGX68516.1"/>
    <property type="molecule type" value="Genomic_DNA"/>
</dbReference>
<name>A0A918KM68_9GAMM</name>
<keyword evidence="1" id="KW-1133">Transmembrane helix</keyword>
<feature type="transmembrane region" description="Helical" evidence="1">
    <location>
        <begin position="131"/>
        <end position="151"/>
    </location>
</feature>
<organism evidence="2 3">
    <name type="scientific">Saccharospirillum salsuginis</name>
    <dbReference type="NCBI Taxonomy" id="418750"/>
    <lineage>
        <taxon>Bacteria</taxon>
        <taxon>Pseudomonadati</taxon>
        <taxon>Pseudomonadota</taxon>
        <taxon>Gammaproteobacteria</taxon>
        <taxon>Oceanospirillales</taxon>
        <taxon>Saccharospirillaceae</taxon>
        <taxon>Saccharospirillum</taxon>
    </lineage>
</organism>
<sequence length="154" mass="17364">MTYLLLKYCHLLSAVIMLGTTLCNGILRFHTNGTRQSHHMAAISTGVTALNRILLGPSLTLLLLTGLAMTLSRWSFDMAWLQWSLGLYGLLLLAFILGYAEERRLERLAVDAFDNGQHEPDPRYWQVMRRATPIGLGATLVSLWILFMMLAKPM</sequence>
<evidence type="ECO:0000313" key="3">
    <source>
        <dbReference type="Proteomes" id="UP000626148"/>
    </source>
</evidence>
<dbReference type="AlphaFoldDB" id="A0A918KM68"/>
<evidence type="ECO:0008006" key="4">
    <source>
        <dbReference type="Google" id="ProtNLM"/>
    </source>
</evidence>
<comment type="caution">
    <text evidence="2">The sequence shown here is derived from an EMBL/GenBank/DDBJ whole genome shotgun (WGS) entry which is preliminary data.</text>
</comment>
<protein>
    <recommendedName>
        <fullName evidence="4">DUF2269 family protein</fullName>
    </recommendedName>
</protein>